<dbReference type="InterPro" id="IPR041524">
    <property type="entry name" value="GH131_N"/>
</dbReference>
<evidence type="ECO:0000256" key="1">
    <source>
        <dbReference type="SAM" id="SignalP"/>
    </source>
</evidence>
<feature type="domain" description="Glycoside hydrolase 131 catalytic N-terminal" evidence="2">
    <location>
        <begin position="23"/>
        <end position="284"/>
    </location>
</feature>
<accession>A0A9Q0AVR7</accession>
<dbReference type="EMBL" id="SDAQ01000113">
    <property type="protein sequence ID" value="KAI3537620.1"/>
    <property type="molecule type" value="Genomic_DNA"/>
</dbReference>
<dbReference type="Gene3D" id="2.60.120.1160">
    <property type="match status" value="1"/>
</dbReference>
<dbReference type="PANTHER" id="PTHR34612">
    <property type="entry name" value="GH131_N DOMAIN-CONTAINING PROTEIN"/>
    <property type="match status" value="1"/>
</dbReference>
<reference evidence="3" key="1">
    <citation type="submission" date="2019-01" db="EMBL/GenBank/DDBJ databases">
        <title>Colletotrichum abscissum LGMF1257.</title>
        <authorList>
            <person name="Baroncelli R."/>
        </authorList>
    </citation>
    <scope>NUCLEOTIDE SEQUENCE</scope>
    <source>
        <strain evidence="3">Ca142</strain>
    </source>
</reference>
<dbReference type="PANTHER" id="PTHR34612:SF2">
    <property type="entry name" value="GLYCOSIDE HYDROLASE 131 CATALYTIC N-TERMINAL DOMAIN-CONTAINING PROTEIN"/>
    <property type="match status" value="1"/>
</dbReference>
<protein>
    <recommendedName>
        <fullName evidence="2">Glycoside hydrolase 131 catalytic N-terminal domain-containing protein</fullName>
    </recommendedName>
</protein>
<dbReference type="AlphaFoldDB" id="A0A9Q0AVR7"/>
<comment type="caution">
    <text evidence="3">The sequence shown here is derived from an EMBL/GenBank/DDBJ whole genome shotgun (WGS) entry which is preliminary data.</text>
</comment>
<feature type="chain" id="PRO_5040226978" description="Glycoside hydrolase 131 catalytic N-terminal domain-containing protein" evidence="1">
    <location>
        <begin position="19"/>
        <end position="290"/>
    </location>
</feature>
<dbReference type="Pfam" id="PF18271">
    <property type="entry name" value="GH131_N"/>
    <property type="match status" value="1"/>
</dbReference>
<evidence type="ECO:0000313" key="3">
    <source>
        <dbReference type="EMBL" id="KAI3537620.1"/>
    </source>
</evidence>
<evidence type="ECO:0000313" key="4">
    <source>
        <dbReference type="Proteomes" id="UP001056436"/>
    </source>
</evidence>
<keyword evidence="4" id="KW-1185">Reference proteome</keyword>
<gene>
    <name evidence="3" type="ORF">CABS02_12097</name>
</gene>
<keyword evidence="1" id="KW-0732">Signal</keyword>
<dbReference type="Proteomes" id="UP001056436">
    <property type="component" value="Unassembled WGS sequence"/>
</dbReference>
<organism evidence="3 4">
    <name type="scientific">Colletotrichum abscissum</name>
    <dbReference type="NCBI Taxonomy" id="1671311"/>
    <lineage>
        <taxon>Eukaryota</taxon>
        <taxon>Fungi</taxon>
        <taxon>Dikarya</taxon>
        <taxon>Ascomycota</taxon>
        <taxon>Pezizomycotina</taxon>
        <taxon>Sordariomycetes</taxon>
        <taxon>Hypocreomycetidae</taxon>
        <taxon>Glomerellales</taxon>
        <taxon>Glomerellaceae</taxon>
        <taxon>Colletotrichum</taxon>
        <taxon>Colletotrichum acutatum species complex</taxon>
    </lineage>
</organism>
<name>A0A9Q0AVR7_9PEZI</name>
<proteinExistence type="predicted"/>
<sequence>MQYYKSFTLLSFASVAVAQQCTLQFDGRVATGTESEAFDAENNLFSPQNVFGAGLSFSKVLQLPNEASSPFDGNDNVPLEVTIRSASAPADHHRYVQTAFRRAELIPSSNTGTDESTTGIKTLHFSLSKDVQRPLNLSHEYQLAFLESNDFSTNQVVLKTGTILGGDATVDPDTLQLFGNVNTKPAPTVLFSTPFAENTIHNFAVTMDFTANTVQVFYSTDNNDLEAQGEPQINDIKGQGQYHFGILKKPVGGQGDITKNGFQPDGIDEGIVYSGIFQEDSTNGCISLAP</sequence>
<evidence type="ECO:0000259" key="2">
    <source>
        <dbReference type="Pfam" id="PF18271"/>
    </source>
</evidence>
<dbReference type="OrthoDB" id="5283326at2759"/>
<feature type="signal peptide" evidence="1">
    <location>
        <begin position="1"/>
        <end position="18"/>
    </location>
</feature>